<comment type="function">
    <text evidence="4">Involved in the secretory pathway as part of the exocyst complex which tethers secretory vesicles to the sites of exocytosis. Also plays a role in the assembly of the exocyst.</text>
</comment>
<dbReference type="Proteomes" id="UP000233524">
    <property type="component" value="Unassembled WGS sequence"/>
</dbReference>
<comment type="subcellular location">
    <subcellularLocation>
        <location evidence="4">Bud</location>
    </subcellularLocation>
    <subcellularLocation>
        <location evidence="4">Bud neck</location>
    </subcellularLocation>
</comment>
<dbReference type="InterPro" id="IPR046364">
    <property type="entry name" value="Exo70_C"/>
</dbReference>
<dbReference type="Pfam" id="PF20669">
    <property type="entry name" value="Exo70_N"/>
    <property type="match status" value="1"/>
</dbReference>
<evidence type="ECO:0000256" key="4">
    <source>
        <dbReference type="RuleBase" id="RU365026"/>
    </source>
</evidence>
<dbReference type="VEuPathDB" id="FungiDB:jhhlp_003352"/>
<evidence type="ECO:0000313" key="7">
    <source>
        <dbReference type="Proteomes" id="UP000233524"/>
    </source>
</evidence>
<dbReference type="PANTHER" id="PTHR12542">
    <property type="entry name" value="EXOCYST COMPLEX PROTEIN EXO70"/>
    <property type="match status" value="1"/>
</dbReference>
<dbReference type="InterPro" id="IPR016159">
    <property type="entry name" value="Cullin_repeat-like_dom_sf"/>
</dbReference>
<dbReference type="Gene3D" id="1.20.1280.170">
    <property type="entry name" value="Exocyst complex component Exo70"/>
    <property type="match status" value="1"/>
</dbReference>
<dbReference type="FunCoup" id="A0A2N3NGQ9">
    <property type="interactions" value="113"/>
</dbReference>
<dbReference type="InParanoid" id="A0A2N3NGQ9"/>
<keyword evidence="7" id="KW-1185">Reference proteome</keyword>
<sequence>MSLAIAATRNAADEEARAEVDVLNSRLEKTTQLTKKIQASLGRLEDSGKSVRDAVGPLGGETRRLQTLSQNIDNVISAIEKLRQPADSKNDEEQIIRAGPDKIGLSNYLSSMKRLNKSLNDMKASNLRANQQTMTDLTRLIKFGNNLLESHFQKLLQGETPPKVEVLNFITKDKLFPVLSQDKFARLGLINAYMTSGLRQTGASVSPQDSSVGKLYVDIRSPYLLSSLSNLATASVNTAKKKTPDAIYRAGTNAIGSYATALEGMLLAEYDNICNIFTRGEWGPLFQAVCQASIAELARTLRELNTHVKAHLNTDCFLAYEITEIMSNLSSRIETRTGELKATLAAALKPIRETAKASLAEILEDTRRRAVGLQTLPQDGAPIPLVSEAMQRLQTMSEFLEAISGIMISIGDGGWRSSAMAKRGGDRAPSLASFDIGADGKEIFVNYCIDTIDTLLTSLSQKASTLLRGKSVQGVFVGNCVVIIERMIRDSDLLRLLEPRMAMLDQWRKKATALYTDTCKDLSTHLFDVIHTNRAQRPTSSQADSASILKGLSTKDRDSIKGKFQAFNSGFDEMVARHRTYSMEREVRQMFARAVQQTLEPLYNRFWDRYHEIDKGKGKHVKYDKSSIAAVFMSLY</sequence>
<dbReference type="PANTHER" id="PTHR12542:SF41">
    <property type="entry name" value="EXOCYST COMPLEX COMPONENT 7"/>
    <property type="match status" value="1"/>
</dbReference>
<dbReference type="GO" id="GO:0015031">
    <property type="term" value="P:protein transport"/>
    <property type="evidence" value="ECO:0007669"/>
    <property type="project" value="UniProtKB-KW"/>
</dbReference>
<name>A0A2N3NGQ9_9PEZI</name>
<evidence type="ECO:0000256" key="2">
    <source>
        <dbReference type="ARBA" id="ARBA00022448"/>
    </source>
</evidence>
<keyword evidence="4" id="KW-0653">Protein transport</keyword>
<dbReference type="OrthoDB" id="1922221at2759"/>
<comment type="caution">
    <text evidence="6">The sequence shown here is derived from an EMBL/GenBank/DDBJ whole genome shotgun (WGS) entry which is preliminary data.</text>
</comment>
<dbReference type="GO" id="GO:0006887">
    <property type="term" value="P:exocytosis"/>
    <property type="evidence" value="ECO:0007669"/>
    <property type="project" value="UniProtKB-KW"/>
</dbReference>
<dbReference type="GO" id="GO:0005546">
    <property type="term" value="F:phosphatidylinositol-4,5-bisphosphate binding"/>
    <property type="evidence" value="ECO:0007669"/>
    <property type="project" value="InterPro"/>
</dbReference>
<gene>
    <name evidence="6" type="ORF">jhhlp_003352</name>
</gene>
<keyword evidence="2 4" id="KW-0813">Transport</keyword>
<evidence type="ECO:0000259" key="5">
    <source>
        <dbReference type="Pfam" id="PF03081"/>
    </source>
</evidence>
<dbReference type="EMBL" id="NLAX01000008">
    <property type="protein sequence ID" value="PKS11587.1"/>
    <property type="molecule type" value="Genomic_DNA"/>
</dbReference>
<reference evidence="6 7" key="1">
    <citation type="journal article" date="2017" name="G3 (Bethesda)">
        <title>First Draft Genome Sequence of the Pathogenic Fungus Lomentospora prolificans (Formerly Scedosporium prolificans).</title>
        <authorList>
            <person name="Luo R."/>
            <person name="Zimin A."/>
            <person name="Workman R."/>
            <person name="Fan Y."/>
            <person name="Pertea G."/>
            <person name="Grossman N."/>
            <person name="Wear M.P."/>
            <person name="Jia B."/>
            <person name="Miller H."/>
            <person name="Casadevall A."/>
            <person name="Timp W."/>
            <person name="Zhang S.X."/>
            <person name="Salzberg S.L."/>
        </authorList>
    </citation>
    <scope>NUCLEOTIDE SEQUENCE [LARGE SCALE GENOMIC DNA]</scope>
    <source>
        <strain evidence="6 7">JHH-5317</strain>
    </source>
</reference>
<dbReference type="STRING" id="41688.A0A2N3NGQ9"/>
<dbReference type="Pfam" id="PF03081">
    <property type="entry name" value="Exo70_C"/>
    <property type="match status" value="1"/>
</dbReference>
<dbReference type="InterPro" id="IPR004140">
    <property type="entry name" value="Exo70"/>
</dbReference>
<evidence type="ECO:0000256" key="1">
    <source>
        <dbReference type="ARBA" id="ARBA00006756"/>
    </source>
</evidence>
<dbReference type="GO" id="GO:0000145">
    <property type="term" value="C:exocyst"/>
    <property type="evidence" value="ECO:0007669"/>
    <property type="project" value="InterPro"/>
</dbReference>
<proteinExistence type="inferred from homology"/>
<evidence type="ECO:0000256" key="3">
    <source>
        <dbReference type="ARBA" id="ARBA00022483"/>
    </source>
</evidence>
<dbReference type="SUPFAM" id="SSF74788">
    <property type="entry name" value="Cullin repeat-like"/>
    <property type="match status" value="1"/>
</dbReference>
<accession>A0A2N3NGQ9</accession>
<protein>
    <recommendedName>
        <fullName evidence="4">Exocyst complex protein EXO70</fullName>
    </recommendedName>
</protein>
<keyword evidence="3 4" id="KW-0268">Exocytosis</keyword>
<dbReference type="AlphaFoldDB" id="A0A2N3NGQ9"/>
<feature type="domain" description="Exocyst complex subunit Exo70 C-terminal" evidence="5">
    <location>
        <begin position="252"/>
        <end position="632"/>
    </location>
</feature>
<organism evidence="6 7">
    <name type="scientific">Lomentospora prolificans</name>
    <dbReference type="NCBI Taxonomy" id="41688"/>
    <lineage>
        <taxon>Eukaryota</taxon>
        <taxon>Fungi</taxon>
        <taxon>Dikarya</taxon>
        <taxon>Ascomycota</taxon>
        <taxon>Pezizomycotina</taxon>
        <taxon>Sordariomycetes</taxon>
        <taxon>Hypocreomycetidae</taxon>
        <taxon>Microascales</taxon>
        <taxon>Microascaceae</taxon>
        <taxon>Lomentospora</taxon>
    </lineage>
</organism>
<dbReference type="GO" id="GO:0005935">
    <property type="term" value="C:cellular bud neck"/>
    <property type="evidence" value="ECO:0007669"/>
    <property type="project" value="UniProtKB-SubCell"/>
</dbReference>
<evidence type="ECO:0000313" key="6">
    <source>
        <dbReference type="EMBL" id="PKS11587.1"/>
    </source>
</evidence>
<comment type="similarity">
    <text evidence="1 4">Belongs to the EXO70 family.</text>
</comment>